<accession>A0A0J0XP97</accession>
<gene>
    <name evidence="2" type="ORF">CC85DRAFT_301887</name>
</gene>
<evidence type="ECO:0000313" key="2">
    <source>
        <dbReference type="EMBL" id="KLT42925.1"/>
    </source>
</evidence>
<reference evidence="2 3" key="1">
    <citation type="submission" date="2015-03" db="EMBL/GenBank/DDBJ databases">
        <title>Genomics and transcriptomics of the oil-accumulating basidiomycete yeast T. oleaginosus allow insights into substrate utilization and the diverse evolutionary trajectories of mating systems in fungi.</title>
        <authorList>
            <consortium name="DOE Joint Genome Institute"/>
            <person name="Kourist R."/>
            <person name="Kracht O."/>
            <person name="Bracharz F."/>
            <person name="Lipzen A."/>
            <person name="Nolan M."/>
            <person name="Ohm R."/>
            <person name="Grigoriev I."/>
            <person name="Sun S."/>
            <person name="Heitman J."/>
            <person name="Bruck T."/>
            <person name="Nowrousian M."/>
        </authorList>
    </citation>
    <scope>NUCLEOTIDE SEQUENCE [LARGE SCALE GENOMIC DNA]</scope>
    <source>
        <strain evidence="2 3">IBC0246</strain>
    </source>
</reference>
<dbReference type="Proteomes" id="UP000053611">
    <property type="component" value="Unassembled WGS sequence"/>
</dbReference>
<proteinExistence type="predicted"/>
<name>A0A0J0XP97_9TREE</name>
<evidence type="ECO:0000256" key="1">
    <source>
        <dbReference type="SAM" id="MobiDB-lite"/>
    </source>
</evidence>
<dbReference type="AlphaFoldDB" id="A0A0J0XP97"/>
<feature type="region of interest" description="Disordered" evidence="1">
    <location>
        <begin position="181"/>
        <end position="204"/>
    </location>
</feature>
<sequence>MPTLDLSLPAGFYRLGGLNAKGIDVYHNGRDHFTADIGKNHEFDLVNENVNPYPTSEKRQRDLPHPRTPLASRRRVLSGRPVLTVDTAPDSTHTVILTPRWRSPSLSPSPSKSFILKVHEIPSGPTTPKAFRAVEVIDEVNLWTHVHDTPMTPAEQGVLFDRPNTPPPAPRHYGPLGVASATHRRRGSLTPTRPVRVSPYPNRRASLPVSMDMVRGGNEETAVLHRGGRSNTAPRGLRL</sequence>
<keyword evidence="3" id="KW-1185">Reference proteome</keyword>
<evidence type="ECO:0000313" key="3">
    <source>
        <dbReference type="Proteomes" id="UP000053611"/>
    </source>
</evidence>
<organism evidence="2 3">
    <name type="scientific">Cutaneotrichosporon oleaginosum</name>
    <dbReference type="NCBI Taxonomy" id="879819"/>
    <lineage>
        <taxon>Eukaryota</taxon>
        <taxon>Fungi</taxon>
        <taxon>Dikarya</taxon>
        <taxon>Basidiomycota</taxon>
        <taxon>Agaricomycotina</taxon>
        <taxon>Tremellomycetes</taxon>
        <taxon>Trichosporonales</taxon>
        <taxon>Trichosporonaceae</taxon>
        <taxon>Cutaneotrichosporon</taxon>
    </lineage>
</organism>
<dbReference type="GeneID" id="28985940"/>
<dbReference type="RefSeq" id="XP_018279416.1">
    <property type="nucleotide sequence ID" value="XM_018425337.1"/>
</dbReference>
<protein>
    <submittedName>
        <fullName evidence="2">Uncharacterized protein</fullName>
    </submittedName>
</protein>
<dbReference type="EMBL" id="KQ087200">
    <property type="protein sequence ID" value="KLT42925.1"/>
    <property type="molecule type" value="Genomic_DNA"/>
</dbReference>